<accession>A0ABP4WNR0</accession>
<keyword evidence="1" id="KW-0812">Transmembrane</keyword>
<evidence type="ECO:0000313" key="3">
    <source>
        <dbReference type="Proteomes" id="UP001500506"/>
    </source>
</evidence>
<keyword evidence="1" id="KW-1133">Transmembrane helix</keyword>
<keyword evidence="1" id="KW-0472">Membrane</keyword>
<evidence type="ECO:0000256" key="1">
    <source>
        <dbReference type="SAM" id="Phobius"/>
    </source>
</evidence>
<name>A0ABP4WNR0_9MICO</name>
<dbReference type="Proteomes" id="UP001500506">
    <property type="component" value="Unassembled WGS sequence"/>
</dbReference>
<protein>
    <submittedName>
        <fullName evidence="2">Uncharacterized protein</fullName>
    </submittedName>
</protein>
<proteinExistence type="predicted"/>
<evidence type="ECO:0000313" key="2">
    <source>
        <dbReference type="EMBL" id="GAA1756260.1"/>
    </source>
</evidence>
<reference evidence="3" key="1">
    <citation type="journal article" date="2019" name="Int. J. Syst. Evol. Microbiol.">
        <title>The Global Catalogue of Microorganisms (GCM) 10K type strain sequencing project: providing services to taxonomists for standard genome sequencing and annotation.</title>
        <authorList>
            <consortium name="The Broad Institute Genomics Platform"/>
            <consortium name="The Broad Institute Genome Sequencing Center for Infectious Disease"/>
            <person name="Wu L."/>
            <person name="Ma J."/>
        </authorList>
    </citation>
    <scope>NUCLEOTIDE SEQUENCE [LARGE SCALE GENOMIC DNA]</scope>
    <source>
        <strain evidence="3">JCM 14319</strain>
    </source>
</reference>
<feature type="transmembrane region" description="Helical" evidence="1">
    <location>
        <begin position="37"/>
        <end position="58"/>
    </location>
</feature>
<keyword evidence="3" id="KW-1185">Reference proteome</keyword>
<gene>
    <name evidence="2" type="ORF">GCM10009747_13210</name>
</gene>
<organism evidence="2 3">
    <name type="scientific">Agromyces humatus</name>
    <dbReference type="NCBI Taxonomy" id="279573"/>
    <lineage>
        <taxon>Bacteria</taxon>
        <taxon>Bacillati</taxon>
        <taxon>Actinomycetota</taxon>
        <taxon>Actinomycetes</taxon>
        <taxon>Micrococcales</taxon>
        <taxon>Microbacteriaceae</taxon>
        <taxon>Agromyces</taxon>
    </lineage>
</organism>
<dbReference type="EMBL" id="BAAANH010000002">
    <property type="protein sequence ID" value="GAA1756260.1"/>
    <property type="molecule type" value="Genomic_DNA"/>
</dbReference>
<sequence>MQQNKPRPVAWISGTAAAADAWTLGMLPRTIGLDLSSGWVIPTVIIGAVVLVASIPFAQWRVLARPRIVRWIPVRCDPRAVRDGPRNGSRLIVRRCVSGRIVSRLVLSRLVSSTSDPCLDCGSGQVVDALVRADLVCRA</sequence>
<comment type="caution">
    <text evidence="2">The sequence shown here is derived from an EMBL/GenBank/DDBJ whole genome shotgun (WGS) entry which is preliminary data.</text>
</comment>